<dbReference type="EMBL" id="KZ825893">
    <property type="protein sequence ID" value="PYH93444.1"/>
    <property type="molecule type" value="Genomic_DNA"/>
</dbReference>
<sequence>MKLKMKVFILLLFAIGLLSVAALPQDGVGASDASDDWDPSCYKDEECGAGSCYNGICLQYSLRDAPSTELTHRDVDKPTVSDDISSVNDQFTVDSSNNVNQFCRNSGQCRESAAISDEISSLDEVSSVDNISSADYTSSADDVSSADDQSTGLTIERRPKDPKCHRHRDCYPGCCYHGVCLASCVRDDAPSEVEKRSVIPEDIMNSDKLVMQESVGHNGNDTESSIPREISDAIPEDTPSSEDIVVPEDQSTDMSIEAKGRESAIPEDITSLDDQPTDPAKGHGMRCRRRNDCNHGYNCCKGVCHRGDTCPPHDTKSELERSTFPSPFRSIQLKLTTTLHSRIC</sequence>
<dbReference type="Proteomes" id="UP000247810">
    <property type="component" value="Unassembled WGS sequence"/>
</dbReference>
<evidence type="ECO:0000313" key="4">
    <source>
        <dbReference type="Proteomes" id="UP000247810"/>
    </source>
</evidence>
<evidence type="ECO:0000256" key="2">
    <source>
        <dbReference type="SAM" id="SignalP"/>
    </source>
</evidence>
<feature type="region of interest" description="Disordered" evidence="1">
    <location>
        <begin position="135"/>
        <end position="162"/>
    </location>
</feature>
<feature type="compositionally biased region" description="Low complexity" evidence="1">
    <location>
        <begin position="135"/>
        <end position="150"/>
    </location>
</feature>
<dbReference type="VEuPathDB" id="FungiDB:BO71DRAFT_478405"/>
<accession>A0A319D8F2</accession>
<evidence type="ECO:0000313" key="3">
    <source>
        <dbReference type="EMBL" id="PYH93444.1"/>
    </source>
</evidence>
<reference evidence="3 4" key="1">
    <citation type="submission" date="2018-02" db="EMBL/GenBank/DDBJ databases">
        <title>The genomes of Aspergillus section Nigri reveals drivers in fungal speciation.</title>
        <authorList>
            <consortium name="DOE Joint Genome Institute"/>
            <person name="Vesth T.C."/>
            <person name="Nybo J."/>
            <person name="Theobald S."/>
            <person name="Brandl J."/>
            <person name="Frisvad J.C."/>
            <person name="Nielsen K.F."/>
            <person name="Lyhne E.K."/>
            <person name="Kogle M.E."/>
            <person name="Kuo A."/>
            <person name="Riley R."/>
            <person name="Clum A."/>
            <person name="Nolan M."/>
            <person name="Lipzen A."/>
            <person name="Salamov A."/>
            <person name="Henrissat B."/>
            <person name="Wiebenga A."/>
            <person name="De vries R.P."/>
            <person name="Grigoriev I.V."/>
            <person name="Mortensen U.H."/>
            <person name="Andersen M.R."/>
            <person name="Baker S.E."/>
        </authorList>
    </citation>
    <scope>NUCLEOTIDE SEQUENCE [LARGE SCALE GENOMIC DNA]</scope>
    <source>
        <strain evidence="3 4">CBS 707.79</strain>
    </source>
</reference>
<feature type="signal peptide" evidence="2">
    <location>
        <begin position="1"/>
        <end position="22"/>
    </location>
</feature>
<protein>
    <recommendedName>
        <fullName evidence="5">WAP domain-containing protein</fullName>
    </recommendedName>
</protein>
<feature type="chain" id="PRO_5016401451" description="WAP domain-containing protein" evidence="2">
    <location>
        <begin position="23"/>
        <end position="344"/>
    </location>
</feature>
<evidence type="ECO:0000256" key="1">
    <source>
        <dbReference type="SAM" id="MobiDB-lite"/>
    </source>
</evidence>
<keyword evidence="2" id="KW-0732">Signal</keyword>
<feature type="region of interest" description="Disordered" evidence="1">
    <location>
        <begin position="232"/>
        <end position="262"/>
    </location>
</feature>
<evidence type="ECO:0008006" key="5">
    <source>
        <dbReference type="Google" id="ProtNLM"/>
    </source>
</evidence>
<proteinExistence type="predicted"/>
<dbReference type="AlphaFoldDB" id="A0A319D8F2"/>
<name>A0A319D8F2_9EURO</name>
<gene>
    <name evidence="3" type="ORF">BO71DRAFT_478405</name>
</gene>
<keyword evidence="4" id="KW-1185">Reference proteome</keyword>
<organism evidence="3 4">
    <name type="scientific">Aspergillus ellipticus CBS 707.79</name>
    <dbReference type="NCBI Taxonomy" id="1448320"/>
    <lineage>
        <taxon>Eukaryota</taxon>
        <taxon>Fungi</taxon>
        <taxon>Dikarya</taxon>
        <taxon>Ascomycota</taxon>
        <taxon>Pezizomycotina</taxon>
        <taxon>Eurotiomycetes</taxon>
        <taxon>Eurotiomycetidae</taxon>
        <taxon>Eurotiales</taxon>
        <taxon>Aspergillaceae</taxon>
        <taxon>Aspergillus</taxon>
        <taxon>Aspergillus subgen. Circumdati</taxon>
    </lineage>
</organism>